<reference evidence="1 2" key="1">
    <citation type="submission" date="2019-03" db="EMBL/GenBank/DDBJ databases">
        <title>First draft genome of Liparis tanakae, snailfish: a comprehensive survey of snailfish specific genes.</title>
        <authorList>
            <person name="Kim W."/>
            <person name="Song I."/>
            <person name="Jeong J.-H."/>
            <person name="Kim D."/>
            <person name="Kim S."/>
            <person name="Ryu S."/>
            <person name="Song J.Y."/>
            <person name="Lee S.K."/>
        </authorList>
    </citation>
    <scope>NUCLEOTIDE SEQUENCE [LARGE SCALE GENOMIC DNA]</scope>
    <source>
        <tissue evidence="1">Muscle</tissue>
    </source>
</reference>
<dbReference type="EMBL" id="SRLO01000018">
    <property type="protein sequence ID" value="TNN85924.1"/>
    <property type="molecule type" value="Genomic_DNA"/>
</dbReference>
<protein>
    <submittedName>
        <fullName evidence="1">Uncharacterized protein</fullName>
    </submittedName>
</protein>
<proteinExistence type="predicted"/>
<evidence type="ECO:0000313" key="1">
    <source>
        <dbReference type="EMBL" id="TNN85924.1"/>
    </source>
</evidence>
<keyword evidence="2" id="KW-1185">Reference proteome</keyword>
<name>A0A4Z2J7N2_9TELE</name>
<comment type="caution">
    <text evidence="1">The sequence shown here is derived from an EMBL/GenBank/DDBJ whole genome shotgun (WGS) entry which is preliminary data.</text>
</comment>
<sequence length="136" mass="16134">MFILRNTYINVYSFKSNYYPLFFLSKTYEYFELDVNEHVNITTFPRLFQNFCDLSFFHNFSRPGDDHFKIPRLFQVFHDRTNPVKTRSGVLQSNSALRCRPTRGSWGQRNFRPELTALDISHLCVFSCAHRNTASC</sequence>
<evidence type="ECO:0000313" key="2">
    <source>
        <dbReference type="Proteomes" id="UP000314294"/>
    </source>
</evidence>
<dbReference type="AlphaFoldDB" id="A0A4Z2J7N2"/>
<dbReference type="Proteomes" id="UP000314294">
    <property type="component" value="Unassembled WGS sequence"/>
</dbReference>
<organism evidence="1 2">
    <name type="scientific">Liparis tanakae</name>
    <name type="common">Tanaka's snailfish</name>
    <dbReference type="NCBI Taxonomy" id="230148"/>
    <lineage>
        <taxon>Eukaryota</taxon>
        <taxon>Metazoa</taxon>
        <taxon>Chordata</taxon>
        <taxon>Craniata</taxon>
        <taxon>Vertebrata</taxon>
        <taxon>Euteleostomi</taxon>
        <taxon>Actinopterygii</taxon>
        <taxon>Neopterygii</taxon>
        <taxon>Teleostei</taxon>
        <taxon>Neoteleostei</taxon>
        <taxon>Acanthomorphata</taxon>
        <taxon>Eupercaria</taxon>
        <taxon>Perciformes</taxon>
        <taxon>Cottioidei</taxon>
        <taxon>Cottales</taxon>
        <taxon>Liparidae</taxon>
        <taxon>Liparis</taxon>
    </lineage>
</organism>
<gene>
    <name evidence="1" type="ORF">EYF80_003768</name>
</gene>
<accession>A0A4Z2J7N2</accession>